<dbReference type="AlphaFoldDB" id="A0A1B6LFQ8"/>
<reference evidence="1" key="1">
    <citation type="submission" date="2015-11" db="EMBL/GenBank/DDBJ databases">
        <title>De novo transcriptome assembly of four potential Pierce s Disease insect vectors from Arizona vineyards.</title>
        <authorList>
            <person name="Tassone E.E."/>
        </authorList>
    </citation>
    <scope>NUCLEOTIDE SEQUENCE</scope>
</reference>
<dbReference type="EMBL" id="GEBQ01017459">
    <property type="protein sequence ID" value="JAT22518.1"/>
    <property type="molecule type" value="Transcribed_RNA"/>
</dbReference>
<feature type="non-terminal residue" evidence="1">
    <location>
        <position position="1"/>
    </location>
</feature>
<accession>A0A1B6LFQ8</accession>
<sequence length="727" mass="81729">NKTCSINQTNPDKLISSNKAAPYTSTVECSESVIDEKTLSSNESFHSCCSVVSESDLLGKEYFRGDRTTVHNFNRDSAQKAVDEMIMLHAIFLCDTGFEKNKAQSMRDSTLNDSLKSTSGNIVRCPSHSQFRNTVSLSHYDSRKLSYTILKGSSTPICDLAGKGSVLTSDKKLISGQTVRGKLNCSINNKADKRYYNSMDQNTDSREKNTIAPTNYTNNGSYTILRDTMMPNDHLNNTFIHNNVAHRNITNLRQTKNAKASTSHSTEVHSEINENDLENPIALTPRASLNKSYTILERSNNFYLPFINLLTQKTNTVQRVCTFKDLDCNKNVVEDVNKSDSLYKPYKKQEFLSNSDKTTTANECVFAEKDKDIECKRLLSEHSKDVHTSPHNPPFTKKHFGNVNVQNCDEVKAQINQVVEDINGTDLVRIQNTKLPTSLGSFTEGKHIEEGITPPQFIIFKLREILKNDKPPLMKPTFENFKVPKTTKGDVLFKETEITSVVDEQFQYMDDGTTMVQNNFGFEKEYISVKDDGDPNKTNTCNIKFELTLGRKHENTQSDFCTSKVEEFCNSDLASNVLLPKFLKDQNKVDAEDKTIKIAKLSSYSEIKCSTYNLTRNDYRPCDNACNAWFLYDSGGQPLTDNSGRILQSNNNELLIICDKDGVPVSDINNNPIFDIFGRSPNNGQFNPTKPLCTDILKTLTTSTGDPMTVYDIKGRPLTSISGTMLV</sequence>
<name>A0A1B6LFQ8_9HEMI</name>
<feature type="non-terminal residue" evidence="1">
    <location>
        <position position="727"/>
    </location>
</feature>
<evidence type="ECO:0000313" key="1">
    <source>
        <dbReference type="EMBL" id="JAT22518.1"/>
    </source>
</evidence>
<protein>
    <submittedName>
        <fullName evidence="1">Uncharacterized protein</fullName>
    </submittedName>
</protein>
<proteinExistence type="predicted"/>
<gene>
    <name evidence="1" type="ORF">g.30917</name>
</gene>
<organism evidence="1">
    <name type="scientific">Graphocephala atropunctata</name>
    <dbReference type="NCBI Taxonomy" id="36148"/>
    <lineage>
        <taxon>Eukaryota</taxon>
        <taxon>Metazoa</taxon>
        <taxon>Ecdysozoa</taxon>
        <taxon>Arthropoda</taxon>
        <taxon>Hexapoda</taxon>
        <taxon>Insecta</taxon>
        <taxon>Pterygota</taxon>
        <taxon>Neoptera</taxon>
        <taxon>Paraneoptera</taxon>
        <taxon>Hemiptera</taxon>
        <taxon>Auchenorrhyncha</taxon>
        <taxon>Membracoidea</taxon>
        <taxon>Cicadellidae</taxon>
        <taxon>Cicadellinae</taxon>
        <taxon>Cicadellini</taxon>
        <taxon>Graphocephala</taxon>
    </lineage>
</organism>